<dbReference type="Pfam" id="PF14085">
    <property type="entry name" value="DUF4265"/>
    <property type="match status" value="1"/>
</dbReference>
<name>A0A370B7I2_9ACTN</name>
<proteinExistence type="predicted"/>
<keyword evidence="2" id="KW-1185">Reference proteome</keyword>
<sequence length="202" mass="22477">MERWPAVDATEISPRNLWKIGTMSSEISSMTSAGKSASDDKPERLYKVAFDLPEETAHWARASTERLWTGKTSVKMEVQVRNTPFYVKGVAFGDIVRVRADHERRELVFEEFVSESGHSAVRIIIKGDGAGGEVDATLRAFDCSWEIDATGFLWAIDVPPHVDYAPMRTALLRIASEEKISIEESALARAHRDGLGLPESDL</sequence>
<accession>A0A370B7I2</accession>
<organism evidence="1 2">
    <name type="scientific">Streptomyces corynorhini</name>
    <dbReference type="NCBI Taxonomy" id="2282652"/>
    <lineage>
        <taxon>Bacteria</taxon>
        <taxon>Bacillati</taxon>
        <taxon>Actinomycetota</taxon>
        <taxon>Actinomycetes</taxon>
        <taxon>Kitasatosporales</taxon>
        <taxon>Streptomycetaceae</taxon>
        <taxon>Streptomyces</taxon>
    </lineage>
</organism>
<evidence type="ECO:0000313" key="2">
    <source>
        <dbReference type="Proteomes" id="UP000253741"/>
    </source>
</evidence>
<dbReference type="EMBL" id="QQNA01000097">
    <property type="protein sequence ID" value="RDG37561.1"/>
    <property type="molecule type" value="Genomic_DNA"/>
</dbReference>
<dbReference type="AlphaFoldDB" id="A0A370B7I2"/>
<comment type="caution">
    <text evidence="1">The sequence shown here is derived from an EMBL/GenBank/DDBJ whole genome shotgun (WGS) entry which is preliminary data.</text>
</comment>
<gene>
    <name evidence="1" type="ORF">DVH02_13670</name>
</gene>
<evidence type="ECO:0000313" key="1">
    <source>
        <dbReference type="EMBL" id="RDG37561.1"/>
    </source>
</evidence>
<reference evidence="1 2" key="1">
    <citation type="submission" date="2018-07" db="EMBL/GenBank/DDBJ databases">
        <title>Streptomyces species from bats.</title>
        <authorList>
            <person name="Dunlap C."/>
        </authorList>
    </citation>
    <scope>NUCLEOTIDE SEQUENCE [LARGE SCALE GENOMIC DNA]</scope>
    <source>
        <strain evidence="1 2">AC230</strain>
    </source>
</reference>
<dbReference type="InterPro" id="IPR025361">
    <property type="entry name" value="DUF4265"/>
</dbReference>
<dbReference type="Proteomes" id="UP000253741">
    <property type="component" value="Unassembled WGS sequence"/>
</dbReference>
<protein>
    <submittedName>
        <fullName evidence="1">DUF4265 domain-containing protein</fullName>
    </submittedName>
</protein>